<evidence type="ECO:0000313" key="12">
    <source>
        <dbReference type="EMBL" id="BDI07736.1"/>
    </source>
</evidence>
<keyword evidence="10" id="KW-1133">Transmembrane helix</keyword>
<evidence type="ECO:0000256" key="2">
    <source>
        <dbReference type="ARBA" id="ARBA00022645"/>
    </source>
</evidence>
<evidence type="ECO:0000313" key="13">
    <source>
        <dbReference type="Proteomes" id="UP001057498"/>
    </source>
</evidence>
<dbReference type="EMBL" id="AP025730">
    <property type="protein sequence ID" value="BDI07736.1"/>
    <property type="molecule type" value="Genomic_DNA"/>
</dbReference>
<name>A0ABN6PX49_9BURK</name>
<dbReference type="Pfam" id="PF00912">
    <property type="entry name" value="Transgly"/>
    <property type="match status" value="1"/>
</dbReference>
<comment type="pathway">
    <text evidence="1">Cell wall biogenesis; peptidoglycan biosynthesis.</text>
</comment>
<dbReference type="Gene3D" id="1.10.3810.10">
    <property type="entry name" value="Biosynthetic peptidoglycan transglycosylase-like"/>
    <property type="match status" value="1"/>
</dbReference>
<evidence type="ECO:0000256" key="1">
    <source>
        <dbReference type="ARBA" id="ARBA00004752"/>
    </source>
</evidence>
<dbReference type="Gene3D" id="3.40.710.10">
    <property type="entry name" value="DD-peptidase/beta-lactamase superfamily"/>
    <property type="match status" value="1"/>
</dbReference>
<evidence type="ECO:0000256" key="10">
    <source>
        <dbReference type="SAM" id="Phobius"/>
    </source>
</evidence>
<keyword evidence="5 12" id="KW-0808">Transferase</keyword>
<evidence type="ECO:0000259" key="11">
    <source>
        <dbReference type="Pfam" id="PF00912"/>
    </source>
</evidence>
<protein>
    <recommendedName>
        <fullName evidence="7">peptidoglycan glycosyltransferase</fullName>
        <ecNumber evidence="7">2.4.99.28</ecNumber>
    </recommendedName>
</protein>
<dbReference type="GO" id="GO:0016740">
    <property type="term" value="F:transferase activity"/>
    <property type="evidence" value="ECO:0007669"/>
    <property type="project" value="UniProtKB-KW"/>
</dbReference>
<evidence type="ECO:0000256" key="7">
    <source>
        <dbReference type="ARBA" id="ARBA00044770"/>
    </source>
</evidence>
<dbReference type="Proteomes" id="UP001057498">
    <property type="component" value="Chromosome"/>
</dbReference>
<dbReference type="PANTHER" id="PTHR32282:SF24">
    <property type="entry name" value="GLYCOSYL TRANSFERASE FAMILY 51 DOMAIN-CONTAINING PROTEIN"/>
    <property type="match status" value="1"/>
</dbReference>
<feature type="compositionally biased region" description="Low complexity" evidence="9">
    <location>
        <begin position="29"/>
        <end position="72"/>
    </location>
</feature>
<dbReference type="SUPFAM" id="SSF56601">
    <property type="entry name" value="beta-lactamase/transpeptidase-like"/>
    <property type="match status" value="2"/>
</dbReference>
<organism evidence="12 13">
    <name type="scientific">Sphaerotilus microaerophilus</name>
    <dbReference type="NCBI Taxonomy" id="2914710"/>
    <lineage>
        <taxon>Bacteria</taxon>
        <taxon>Pseudomonadati</taxon>
        <taxon>Pseudomonadota</taxon>
        <taxon>Betaproteobacteria</taxon>
        <taxon>Burkholderiales</taxon>
        <taxon>Sphaerotilaceae</taxon>
        <taxon>Sphaerotilus</taxon>
    </lineage>
</organism>
<reference evidence="12" key="1">
    <citation type="submission" date="2022-04" db="EMBL/GenBank/DDBJ databases">
        <title>Whole genome sequence of Sphaerotilus sp. FB-5.</title>
        <authorList>
            <person name="Takeda M."/>
            <person name="Narihara S."/>
            <person name="Akimoto M."/>
            <person name="Akimoto R."/>
            <person name="Nishiyashiki S."/>
            <person name="Murakami T."/>
        </authorList>
    </citation>
    <scope>NUCLEOTIDE SEQUENCE</scope>
    <source>
        <strain evidence="12">FB-5</strain>
    </source>
</reference>
<dbReference type="InterPro" id="IPR036950">
    <property type="entry name" value="PBP_transglycosylase"/>
</dbReference>
<feature type="domain" description="Glycosyl transferase family 51" evidence="11">
    <location>
        <begin position="210"/>
        <end position="406"/>
    </location>
</feature>
<comment type="catalytic activity">
    <reaction evidence="8">
        <text>[GlcNAc-(1-&gt;4)-Mur2Ac(oyl-L-Ala-gamma-D-Glu-L-Lys-D-Ala-D-Ala)](n)-di-trans,octa-cis-undecaprenyl diphosphate + beta-D-GlcNAc-(1-&gt;4)-Mur2Ac(oyl-L-Ala-gamma-D-Glu-L-Lys-D-Ala-D-Ala)-di-trans,octa-cis-undecaprenyl diphosphate = [GlcNAc-(1-&gt;4)-Mur2Ac(oyl-L-Ala-gamma-D-Glu-L-Lys-D-Ala-D-Ala)](n+1)-di-trans,octa-cis-undecaprenyl diphosphate + di-trans,octa-cis-undecaprenyl diphosphate + H(+)</text>
        <dbReference type="Rhea" id="RHEA:23708"/>
        <dbReference type="Rhea" id="RHEA-COMP:9602"/>
        <dbReference type="Rhea" id="RHEA-COMP:9603"/>
        <dbReference type="ChEBI" id="CHEBI:15378"/>
        <dbReference type="ChEBI" id="CHEBI:58405"/>
        <dbReference type="ChEBI" id="CHEBI:60033"/>
        <dbReference type="ChEBI" id="CHEBI:78435"/>
        <dbReference type="EC" id="2.4.99.28"/>
    </reaction>
</comment>
<dbReference type="SUPFAM" id="SSF53955">
    <property type="entry name" value="Lysozyme-like"/>
    <property type="match status" value="1"/>
</dbReference>
<keyword evidence="4" id="KW-0328">Glycosyltransferase</keyword>
<dbReference type="EC" id="2.4.99.28" evidence="7"/>
<accession>A0ABN6PX49</accession>
<evidence type="ECO:0000256" key="5">
    <source>
        <dbReference type="ARBA" id="ARBA00022679"/>
    </source>
</evidence>
<dbReference type="InterPro" id="IPR012338">
    <property type="entry name" value="Beta-lactam/transpept-like"/>
</dbReference>
<feature type="compositionally biased region" description="Pro residues" evidence="9">
    <location>
        <begin position="19"/>
        <end position="28"/>
    </location>
</feature>
<dbReference type="PANTHER" id="PTHR32282">
    <property type="entry name" value="BINDING PROTEIN TRANSPEPTIDASE, PUTATIVE-RELATED"/>
    <property type="match status" value="1"/>
</dbReference>
<keyword evidence="6" id="KW-0511">Multifunctional enzyme</keyword>
<dbReference type="InterPro" id="IPR001264">
    <property type="entry name" value="Glyco_trans_51"/>
</dbReference>
<keyword evidence="2" id="KW-0121">Carboxypeptidase</keyword>
<keyword evidence="10" id="KW-0472">Membrane</keyword>
<proteinExistence type="predicted"/>
<sequence>MMAAGPCKPALTTHDTPSDLPPSAPPDAPSDMSPDATPDTTAGASPAAAVAVPSEAAPGPAPADATAVAGAVPPSPERPKAPFRARRWVLGAVGLGVLGLAGWAAWHEFQYSSVQARVASGIAGELTFSLQPGPTTAVRYPGDGPYDTRFGYHQLPGMIERLKQQGYGVTAQARMSPRMLAVSDQGLFPIYREKSQAGLALQDCRAQPMYTLRTPERVYERFEAVPALMRDALLFIENRELLDPQRPATRNPAVEWDRFGKAVVDQAVRRVIDDHSAGGGSTLATQIEKYRHSPDGRTDSAAEKLRQMASATLRAYSRGEDTTPRRREIVLDYLNTVPLAARAGFGEVNGIGDGLWAWFGRDFDEVNRLLASGATGGTPANDPELAERALAFKQVLGLVVAQRRPSYYLLDGVADLGELVNAHLRLMASSGLITPALRDSALMQPLQMRTQAPARTPVSFVERKATNATRTKLSALLDVPRAYDLDRFDLTATSSLDSGIQRTATELLRSLSTKEGARAAGLVGFRLLGEADDPAPLVFSFTLFERTPGANLVRVQTDSVDQPFDLNEGARLDLGSTSKLRTLVTYLELIAELHRRWEPLAPEQLRAEPIYARDVLGLWAREHLLQAKDRSLPAMLEAAMDRKYSASPYEGFFTGGGLHTFENFEPEDNGRIMNLREALRRSVNLPFIRLMRDVVHHFMYRQAGANITWLDNPDDPRRQEYLARFADKEGREFLARFHARYQGRTAEEAVALLMERVRPTQAKLAAVFLTFEPQATPAQLQAFLDAYTPKPVPGQPAPRYKPRTPESLIAQYAPAVMNLDDRGYVSGIHPLELWLVGQLRRQPKASLSELVAASKDVRQEVYTWLFKTRHKGAQDMRIRSLLEQEGFQEIQRRWKRVGYPFDALTPSYASALGASGDRPAALAELMGIIVNEGVRLPVARVTRLHFAQGTPYETRLDLRPAAGERVLPAEVTKVVRRALVDVVDNGTAARLRGALKLPDGSAVPIGGKTGTGDHRFDVHGRGGVLISSRVVNRTATLAFLIGDRYFGTMMAYVHEPHAARYKFTSAMPSQLLKALVPALQPMLAQGPCGAASLPVQLTSLP</sequence>
<evidence type="ECO:0000256" key="4">
    <source>
        <dbReference type="ARBA" id="ARBA00022676"/>
    </source>
</evidence>
<gene>
    <name evidence="12" type="ORF">CATMQ487_47060</name>
</gene>
<feature type="region of interest" description="Disordered" evidence="9">
    <location>
        <begin position="1"/>
        <end position="80"/>
    </location>
</feature>
<evidence type="ECO:0000256" key="9">
    <source>
        <dbReference type="SAM" id="MobiDB-lite"/>
    </source>
</evidence>
<keyword evidence="10" id="KW-0812">Transmembrane</keyword>
<evidence type="ECO:0000256" key="6">
    <source>
        <dbReference type="ARBA" id="ARBA00023268"/>
    </source>
</evidence>
<dbReference type="InterPro" id="IPR050396">
    <property type="entry name" value="Glycosyltr_51/Transpeptidase"/>
</dbReference>
<feature type="transmembrane region" description="Helical" evidence="10">
    <location>
        <begin position="88"/>
        <end position="106"/>
    </location>
</feature>
<keyword evidence="13" id="KW-1185">Reference proteome</keyword>
<evidence type="ECO:0000256" key="3">
    <source>
        <dbReference type="ARBA" id="ARBA00022670"/>
    </source>
</evidence>
<dbReference type="InterPro" id="IPR023346">
    <property type="entry name" value="Lysozyme-like_dom_sf"/>
</dbReference>
<keyword evidence="3" id="KW-0645">Protease</keyword>
<keyword evidence="3" id="KW-0378">Hydrolase</keyword>
<evidence type="ECO:0000256" key="8">
    <source>
        <dbReference type="ARBA" id="ARBA00049902"/>
    </source>
</evidence>